<dbReference type="GO" id="GO:0070733">
    <property type="term" value="F:AMPylase activity"/>
    <property type="evidence" value="ECO:0007669"/>
    <property type="project" value="UniProtKB-UniRule"/>
</dbReference>
<name>A0A432WF76_9GAMM</name>
<sequence>MKFEEFTSGEKKQQYQYKSFSPVTVNREWTWEDPVINTLLERASRSLAELDAFTLIVPDVDLFIQMHITKEANNSSRIEGTQTQIDEAVLDAEQISPEKRDDWGEVRNYVQAINEAIAELEQTPLSNRLLKHTHAILMQGVRGENKSPGEFRTSQNWIGGSGLTDAAFIPPHQSEVVDLMSDLEMFWHNENVNVPELIRIALSHYQFETIHPFLDGNGRIGRLLITLYLVNKGLLRKPSLYLSEFFERNRGSYYDALTRVRASSDIIHWVKFFLSAVIETANRSKKTFENILVLRQELDALMFTYGRRAENAQTIIRQLYRKPAITVNEAAKILGLTHTAANELLRKMVADSVLEEITGYQRNRVFMFTRYLRLFADHVNDDR</sequence>
<feature type="binding site" evidence="2">
    <location>
        <position position="211"/>
    </location>
    <ligand>
        <name>ATP</name>
        <dbReference type="ChEBI" id="CHEBI:30616"/>
    </ligand>
</feature>
<feature type="binding site" evidence="2">
    <location>
        <position position="79"/>
    </location>
    <ligand>
        <name>ATP</name>
        <dbReference type="ChEBI" id="CHEBI:30616"/>
    </ligand>
</feature>
<dbReference type="PIRSF" id="PIRSF038925">
    <property type="entry name" value="AMP-prot_trans"/>
    <property type="match status" value="1"/>
</dbReference>
<proteinExistence type="predicted"/>
<dbReference type="PANTHER" id="PTHR13504">
    <property type="entry name" value="FIDO DOMAIN-CONTAINING PROTEIN DDB_G0283145"/>
    <property type="match status" value="1"/>
</dbReference>
<comment type="catalytic activity">
    <reaction evidence="1">
        <text>L-threonyl-[protein] + ATP = 3-O-(5'-adenylyl)-L-threonyl-[protein] + diphosphate</text>
        <dbReference type="Rhea" id="RHEA:54292"/>
        <dbReference type="Rhea" id="RHEA-COMP:11060"/>
        <dbReference type="Rhea" id="RHEA-COMP:13847"/>
        <dbReference type="ChEBI" id="CHEBI:30013"/>
        <dbReference type="ChEBI" id="CHEBI:30616"/>
        <dbReference type="ChEBI" id="CHEBI:33019"/>
        <dbReference type="ChEBI" id="CHEBI:138113"/>
        <dbReference type="EC" id="2.7.7.108"/>
    </reaction>
</comment>
<dbReference type="InterPro" id="IPR003812">
    <property type="entry name" value="Fido"/>
</dbReference>
<dbReference type="InterPro" id="IPR040198">
    <property type="entry name" value="Fido_containing"/>
</dbReference>
<gene>
    <name evidence="6" type="ORF">CWE14_09705</name>
</gene>
<organism evidence="6 7">
    <name type="scientific">Aliidiomarina soli</name>
    <dbReference type="NCBI Taxonomy" id="1928574"/>
    <lineage>
        <taxon>Bacteria</taxon>
        <taxon>Pseudomonadati</taxon>
        <taxon>Pseudomonadota</taxon>
        <taxon>Gammaproteobacteria</taxon>
        <taxon>Alteromonadales</taxon>
        <taxon>Idiomarinaceae</taxon>
        <taxon>Aliidiomarina</taxon>
    </lineage>
</organism>
<dbReference type="AlphaFoldDB" id="A0A432WF76"/>
<dbReference type="SUPFAM" id="SSF140931">
    <property type="entry name" value="Fic-like"/>
    <property type="match status" value="1"/>
</dbReference>
<dbReference type="InterPro" id="IPR025758">
    <property type="entry name" value="Fic/DOC_N"/>
</dbReference>
<comment type="caution">
    <text evidence="6">The sequence shown here is derived from an EMBL/GenBank/DDBJ whole genome shotgun (WGS) entry which is preliminary data.</text>
</comment>
<feature type="binding site" evidence="4">
    <location>
        <begin position="253"/>
        <end position="254"/>
    </location>
    <ligand>
        <name>ATP</name>
        <dbReference type="ChEBI" id="CHEBI:30616"/>
    </ligand>
</feature>
<evidence type="ECO:0000256" key="2">
    <source>
        <dbReference type="PIRSR" id="PIRSR038925-1"/>
    </source>
</evidence>
<keyword evidence="1 2" id="KW-0547">Nucleotide-binding</keyword>
<dbReference type="Pfam" id="PF13784">
    <property type="entry name" value="Fic_N"/>
    <property type="match status" value="1"/>
</dbReference>
<keyword evidence="1" id="KW-0808">Transferase</keyword>
<dbReference type="Gene3D" id="1.10.3290.10">
    <property type="entry name" value="Fido-like domain"/>
    <property type="match status" value="1"/>
</dbReference>
<dbReference type="GO" id="GO:0005524">
    <property type="term" value="F:ATP binding"/>
    <property type="evidence" value="ECO:0007669"/>
    <property type="project" value="UniProtKB-UniRule"/>
</dbReference>
<protein>
    <recommendedName>
        <fullName evidence="1">Protein adenylyltransferase</fullName>
        <ecNumber evidence="1">2.7.7.108</ecNumber>
    </recommendedName>
    <alternativeName>
        <fullName evidence="1">AMPylator</fullName>
    </alternativeName>
</protein>
<accession>A0A432WF76</accession>
<evidence type="ECO:0000256" key="4">
    <source>
        <dbReference type="PIRSR" id="PIRSR640198-2"/>
    </source>
</evidence>
<feature type="binding site" evidence="4">
    <location>
        <begin position="215"/>
        <end position="222"/>
    </location>
    <ligand>
        <name>ATP</name>
        <dbReference type="ChEBI" id="CHEBI:30616"/>
    </ligand>
</feature>
<evidence type="ECO:0000313" key="7">
    <source>
        <dbReference type="Proteomes" id="UP000287823"/>
    </source>
</evidence>
<dbReference type="GO" id="GO:0042803">
    <property type="term" value="F:protein homodimerization activity"/>
    <property type="evidence" value="ECO:0007669"/>
    <property type="project" value="UniProtKB-UniRule"/>
</dbReference>
<feature type="binding site" evidence="2">
    <location>
        <position position="253"/>
    </location>
    <ligand>
        <name>ATP</name>
        <dbReference type="ChEBI" id="CHEBI:30616"/>
    </ligand>
</feature>
<comment type="catalytic activity">
    <reaction evidence="1">
        <text>L-tyrosyl-[protein] + ATP = O-(5'-adenylyl)-L-tyrosyl-[protein] + diphosphate</text>
        <dbReference type="Rhea" id="RHEA:54288"/>
        <dbReference type="Rhea" id="RHEA-COMP:10136"/>
        <dbReference type="Rhea" id="RHEA-COMP:13846"/>
        <dbReference type="ChEBI" id="CHEBI:30616"/>
        <dbReference type="ChEBI" id="CHEBI:33019"/>
        <dbReference type="ChEBI" id="CHEBI:46858"/>
        <dbReference type="ChEBI" id="CHEBI:83624"/>
        <dbReference type="EC" id="2.7.7.108"/>
    </reaction>
</comment>
<dbReference type="PROSITE" id="PS51459">
    <property type="entry name" value="FIDO"/>
    <property type="match status" value="1"/>
</dbReference>
<reference evidence="6 7" key="1">
    <citation type="journal article" date="2011" name="Front. Microbiol.">
        <title>Genomic signatures of strain selection and enhancement in Bacillus atrophaeus var. globigii, a historical biowarfare simulant.</title>
        <authorList>
            <person name="Gibbons H.S."/>
            <person name="Broomall S.M."/>
            <person name="McNew L.A."/>
            <person name="Daligault H."/>
            <person name="Chapman C."/>
            <person name="Bruce D."/>
            <person name="Karavis M."/>
            <person name="Krepps M."/>
            <person name="McGregor P.A."/>
            <person name="Hong C."/>
            <person name="Park K.H."/>
            <person name="Akmal A."/>
            <person name="Feldman A."/>
            <person name="Lin J.S."/>
            <person name="Chang W.E."/>
            <person name="Higgs B.W."/>
            <person name="Demirev P."/>
            <person name="Lindquist J."/>
            <person name="Liem A."/>
            <person name="Fochler E."/>
            <person name="Read T.D."/>
            <person name="Tapia R."/>
            <person name="Johnson S."/>
            <person name="Bishop-Lilly K.A."/>
            <person name="Detter C."/>
            <person name="Han C."/>
            <person name="Sozhamannan S."/>
            <person name="Rosenzweig C.N."/>
            <person name="Skowronski E.W."/>
        </authorList>
    </citation>
    <scope>NUCLEOTIDE SEQUENCE [LARGE SCALE GENOMIC DNA]</scope>
    <source>
        <strain evidence="6 7">Y4G10-17</strain>
    </source>
</reference>
<dbReference type="InterPro" id="IPR026287">
    <property type="entry name" value="SoFic-like"/>
</dbReference>
<feature type="domain" description="Fido" evidence="5">
    <location>
        <begin position="125"/>
        <end position="275"/>
    </location>
</feature>
<evidence type="ECO:0000256" key="1">
    <source>
        <dbReference type="PIRNR" id="PIRNR038925"/>
    </source>
</evidence>
<keyword evidence="1" id="KW-0548">Nucleotidyltransferase</keyword>
<comment type="subunit">
    <text evidence="1">Homodimer.</text>
</comment>
<dbReference type="Pfam" id="PF02661">
    <property type="entry name" value="Fic"/>
    <property type="match status" value="1"/>
</dbReference>
<feature type="binding site" evidence="2">
    <location>
        <begin position="216"/>
        <end position="222"/>
    </location>
    <ligand>
        <name>ATP</name>
        <dbReference type="ChEBI" id="CHEBI:30616"/>
    </ligand>
</feature>
<keyword evidence="7" id="KW-1185">Reference proteome</keyword>
<evidence type="ECO:0000259" key="5">
    <source>
        <dbReference type="PROSITE" id="PS51459"/>
    </source>
</evidence>
<dbReference type="EMBL" id="PIPO01000004">
    <property type="protein sequence ID" value="RUO32414.1"/>
    <property type="molecule type" value="Genomic_DNA"/>
</dbReference>
<keyword evidence="1 2" id="KW-0067">ATP-binding</keyword>
<feature type="active site" evidence="3">
    <location>
        <position position="211"/>
    </location>
</feature>
<dbReference type="GO" id="GO:0000287">
    <property type="term" value="F:magnesium ion binding"/>
    <property type="evidence" value="ECO:0007669"/>
    <property type="project" value="UniProtKB-UniRule"/>
</dbReference>
<dbReference type="InterPro" id="IPR036597">
    <property type="entry name" value="Fido-like_dom_sf"/>
</dbReference>
<evidence type="ECO:0000313" key="6">
    <source>
        <dbReference type="EMBL" id="RUO32414.1"/>
    </source>
</evidence>
<dbReference type="RefSeq" id="WP_126799193.1">
    <property type="nucleotide sequence ID" value="NZ_PIPO01000004.1"/>
</dbReference>
<comment type="function">
    <text evidence="1">Adenylyltransferase that mediates the addition of adenosine 5'-monophosphate (AMP) to specific residues of target proteins.</text>
</comment>
<dbReference type="EC" id="2.7.7.108" evidence="1"/>
<evidence type="ECO:0000256" key="3">
    <source>
        <dbReference type="PIRSR" id="PIRSR640198-1"/>
    </source>
</evidence>
<dbReference type="Proteomes" id="UP000287823">
    <property type="component" value="Unassembled WGS sequence"/>
</dbReference>
<dbReference type="PANTHER" id="PTHR13504:SF38">
    <property type="entry name" value="FIDO DOMAIN-CONTAINING PROTEIN"/>
    <property type="match status" value="1"/>
</dbReference>